<keyword evidence="3" id="KW-1185">Reference proteome</keyword>
<evidence type="ECO:0008006" key="4">
    <source>
        <dbReference type="Google" id="ProtNLM"/>
    </source>
</evidence>
<evidence type="ECO:0000256" key="1">
    <source>
        <dbReference type="SAM" id="SignalP"/>
    </source>
</evidence>
<protein>
    <recommendedName>
        <fullName evidence="4">Sensor domain-containing protein</fullName>
    </recommendedName>
</protein>
<feature type="signal peptide" evidence="1">
    <location>
        <begin position="1"/>
        <end position="19"/>
    </location>
</feature>
<dbReference type="RefSeq" id="WP_153459747.1">
    <property type="nucleotide sequence ID" value="NZ_WBOF01000001.1"/>
</dbReference>
<reference evidence="2 3" key="1">
    <citation type="submission" date="2019-09" db="EMBL/GenBank/DDBJ databases">
        <title>Genome Sequences of Streptomyces kaniharaensis ATCC 21070.</title>
        <authorList>
            <person name="Zhu W."/>
            <person name="De Crecy-Lagard V."/>
            <person name="Richards N.G."/>
        </authorList>
    </citation>
    <scope>NUCLEOTIDE SEQUENCE [LARGE SCALE GENOMIC DNA]</scope>
    <source>
        <strain evidence="2 3">SF-557</strain>
    </source>
</reference>
<dbReference type="EMBL" id="WBOF01000001">
    <property type="protein sequence ID" value="MQS11024.1"/>
    <property type="molecule type" value="Genomic_DNA"/>
</dbReference>
<evidence type="ECO:0000313" key="2">
    <source>
        <dbReference type="EMBL" id="MQS11024.1"/>
    </source>
</evidence>
<gene>
    <name evidence="2" type="ORF">F7Q99_01680</name>
</gene>
<name>A0A6N7KLE4_9ACTN</name>
<sequence>MRSLRIIVATGVLAPLVLAATACGPNNDDKSSTTATTAPIGTATAAPTGAGTGAAAKALTQDQLVKALLTVKDLQADQNRSSLGATKSQHKLTANKAACQPLLDLADAGNAATPPAASATGAYFGTNGREYTVIQLTQFGAGQAAKAMTSGEAALGSCAAFNATSQGQPAMKVTFSKATFQAAGDATLALNAKFTADDCANAPCEARSYVIVRSGDVLTMLSNSALADPGMPEQDTVKKQLDKLHAAAK</sequence>
<comment type="caution">
    <text evidence="2">The sequence shown here is derived from an EMBL/GenBank/DDBJ whole genome shotgun (WGS) entry which is preliminary data.</text>
</comment>
<dbReference type="OrthoDB" id="4215113at2"/>
<dbReference type="PROSITE" id="PS51257">
    <property type="entry name" value="PROKAR_LIPOPROTEIN"/>
    <property type="match status" value="1"/>
</dbReference>
<organism evidence="2 3">
    <name type="scientific">Streptomyces kaniharaensis</name>
    <dbReference type="NCBI Taxonomy" id="212423"/>
    <lineage>
        <taxon>Bacteria</taxon>
        <taxon>Bacillati</taxon>
        <taxon>Actinomycetota</taxon>
        <taxon>Actinomycetes</taxon>
        <taxon>Kitasatosporales</taxon>
        <taxon>Streptomycetaceae</taxon>
        <taxon>Streptomyces</taxon>
    </lineage>
</organism>
<dbReference type="Proteomes" id="UP000450000">
    <property type="component" value="Unassembled WGS sequence"/>
</dbReference>
<keyword evidence="1" id="KW-0732">Signal</keyword>
<dbReference type="AlphaFoldDB" id="A0A6N7KLE4"/>
<proteinExistence type="predicted"/>
<feature type="chain" id="PRO_5026978449" description="Sensor domain-containing protein" evidence="1">
    <location>
        <begin position="20"/>
        <end position="249"/>
    </location>
</feature>
<evidence type="ECO:0000313" key="3">
    <source>
        <dbReference type="Proteomes" id="UP000450000"/>
    </source>
</evidence>
<accession>A0A6N7KLE4</accession>